<gene>
    <name evidence="5" type="ORF">HHI36_012161</name>
</gene>
<evidence type="ECO:0000259" key="4">
    <source>
        <dbReference type="PROSITE" id="PS52042"/>
    </source>
</evidence>
<evidence type="ECO:0000259" key="3">
    <source>
        <dbReference type="PROSITE" id="PS50203"/>
    </source>
</evidence>
<evidence type="ECO:0000313" key="5">
    <source>
        <dbReference type="EMBL" id="KAL3276798.1"/>
    </source>
</evidence>
<accession>A0ABD2NDH2</accession>
<keyword evidence="6" id="KW-1185">Reference proteome</keyword>
<reference evidence="5 6" key="1">
    <citation type="journal article" date="2021" name="BMC Biol.">
        <title>Horizontally acquired antibacterial genes associated with adaptive radiation of ladybird beetles.</title>
        <authorList>
            <person name="Li H.S."/>
            <person name="Tang X.F."/>
            <person name="Huang Y.H."/>
            <person name="Xu Z.Y."/>
            <person name="Chen M.L."/>
            <person name="Du X.Y."/>
            <person name="Qiu B.Y."/>
            <person name="Chen P.T."/>
            <person name="Zhang W."/>
            <person name="Slipinski A."/>
            <person name="Escalona H.E."/>
            <person name="Waterhouse R.M."/>
            <person name="Zwick A."/>
            <person name="Pang H."/>
        </authorList>
    </citation>
    <scope>NUCLEOTIDE SEQUENCE [LARGE SCALE GENOMIC DNA]</scope>
    <source>
        <strain evidence="5">SYSU2018</strain>
    </source>
</reference>
<feature type="domain" description="Globin" evidence="4">
    <location>
        <begin position="732"/>
        <end position="940"/>
    </location>
</feature>
<dbReference type="Pfam" id="PF22069">
    <property type="entry name" value="Androglobin_IV"/>
    <property type="match status" value="1"/>
</dbReference>
<dbReference type="PROSITE" id="PS50203">
    <property type="entry name" value="CALPAIN_CAT"/>
    <property type="match status" value="1"/>
</dbReference>
<evidence type="ECO:0000256" key="2">
    <source>
        <dbReference type="SAM" id="MobiDB-lite"/>
    </source>
</evidence>
<dbReference type="EMBL" id="JABFTP020000103">
    <property type="protein sequence ID" value="KAL3276798.1"/>
    <property type="molecule type" value="Genomic_DNA"/>
</dbReference>
<name>A0ABD2NDH2_9CUCU</name>
<dbReference type="InterPro" id="IPR057249">
    <property type="entry name" value="Globin_CP_ADGB"/>
</dbReference>
<dbReference type="Proteomes" id="UP001516400">
    <property type="component" value="Unassembled WGS sequence"/>
</dbReference>
<feature type="domain" description="Calpain catalytic" evidence="3">
    <location>
        <begin position="101"/>
        <end position="335"/>
    </location>
</feature>
<dbReference type="InterPro" id="IPR054093">
    <property type="entry name" value="Androglobin_II"/>
</dbReference>
<sequence length="1515" mass="176276">MSEKTRTKTSGSKIHQNQLEKLYVDLVTPIPDQIDPKNIPFPEWSDDEVNFICLSAISTLGKIKEKGDKLDKDRSEEPIKIFEDPQVLFLPFCLQDEEKDWKRPQQIFSEYQLVVFKDSLDYHDLLNSSSHLFNSTFMRSFVSSVNILEYLASTTHFNTEARTIKYTPNASGVWRPWHHIYSGAKVGPGTIHNPQISLSGKYHIRLFWMGCWRRIVIDDFLPVDATGHVLLPSLPFPSIPLQGVFHSNISVSAKEKGRGAKAEKEVEKPIFEIWPFLLCKGLLKLANMTMNKDQDMLDFDIIHCLTGWVLQTLELDGISSEDKWNMCKTYTKLFSWETKQIESSQQVNKRKKSVHKILAPKQEDIKPHYFIVHCEDMRSLKPSSVQGMSPCWSHDMIIDECRDLPLDEPSPNPEYPLWKTFRWMEWAKARGEYTDPIVLDRTKYVKCVSAFKQFSKLTVHKEPDMKDTNKNRYPLSNSRTTLPKILPEKSKSQEKLRDVQSSPRSELSKKGKSKEKKVSLIPPDDPSVWIKFEDLCQHLLNFKIFFKPSVFDFKARISDLDLNDIIRDVGVKKVTSSLNIDRGDDWQNVKWANGLQERRNEPLYFFIDSLLDKMMLINLCQAGDVERLVPFNEELSEDNFFVEYERLFGEKNQPNADGEVPPRKLKINRARIHANLKISHMIFECYSWDSAKTGNVTAFLNSYGNKSTLLELASGRHIFRVWVKSEFPFCITILADTPFTVGCLEMIMEPMAEEPMQITQFANDITVAFANLITTFGTQEFSQSLKKFYCSYMPKNANKQLTSRQRLSIHETFKKSLISYLGNIQDIPSLQKTIDSLRTLFLDVTLRATRHSSLKTASTKRENAFQFQSLQEKNICEKASTKLAAFLKGVQVRMLKKRHYYSNTYFPLICDTLKNIYDTIFSIEKRKESFGIVVRNFFNHETMEDFVDSYDASRDFIWDVIVQTYCGTSELTRDYVILCRYIIYCQTDVPLCIHLFCSTSNYVLRVIDNDTGQEIYRFTVETLPTTYTPNTYGYTVIGFAWHEDVKLINWKLVIISDRKIMTPFYVEEIKSVSYTTFENYVPICQNIIGKHTILIKEYTLFAMRFSCSYKNVKFNIKLFDPDRNLLIDIYGTEKIIIPSVALKCAYLSDSISSVKTKSSKSLLKSKSSGKGSGDVRRSSDKNISKKGSLSARKIKEFAIDVVSEPDSEPVAYNLEIYVVDNSWPLTIEEWKKIKILRENTYFANIVVQELTQHKLKDSHSKTLMKSTKDFRKSVLKRIEAIEKPWYLLQYSFRANGQAVMIKDKRDENELFELKKSWYDADSERYQRSVELRQKYLSKYTDPGCECPEEYNVTRNSSESQVNVEDSSKEELRPTPSRVGDDVNVIRTTKCPRWSNVDIPPFDLSPYYRSQCPCPLEFRKKYVKTPEDHAADRRERQRAIDEYNISITNERNNLDLWMNENQENRTLVEMWYADCRKASERVMHDYYIMRQNCIDKYKAQIAAVLEKKPQKKSGKK</sequence>
<protein>
    <recommendedName>
        <fullName evidence="7">Androglobin</fullName>
    </recommendedName>
</protein>
<dbReference type="PROSITE" id="PS52042">
    <property type="entry name" value="GLOBIN_CP_ADGB"/>
    <property type="match status" value="1"/>
</dbReference>
<evidence type="ECO:0008006" key="7">
    <source>
        <dbReference type="Google" id="ProtNLM"/>
    </source>
</evidence>
<organism evidence="5 6">
    <name type="scientific">Cryptolaemus montrouzieri</name>
    <dbReference type="NCBI Taxonomy" id="559131"/>
    <lineage>
        <taxon>Eukaryota</taxon>
        <taxon>Metazoa</taxon>
        <taxon>Ecdysozoa</taxon>
        <taxon>Arthropoda</taxon>
        <taxon>Hexapoda</taxon>
        <taxon>Insecta</taxon>
        <taxon>Pterygota</taxon>
        <taxon>Neoptera</taxon>
        <taxon>Endopterygota</taxon>
        <taxon>Coleoptera</taxon>
        <taxon>Polyphaga</taxon>
        <taxon>Cucujiformia</taxon>
        <taxon>Coccinelloidea</taxon>
        <taxon>Coccinellidae</taxon>
        <taxon>Scymninae</taxon>
        <taxon>Scymnini</taxon>
        <taxon>Cryptolaemus</taxon>
    </lineage>
</organism>
<dbReference type="InterPro" id="IPR054094">
    <property type="entry name" value="Androglobin_IV"/>
</dbReference>
<feature type="compositionally biased region" description="Basic and acidic residues" evidence="2">
    <location>
        <begin position="1173"/>
        <end position="1183"/>
    </location>
</feature>
<feature type="region of interest" description="Disordered" evidence="2">
    <location>
        <begin position="463"/>
        <end position="519"/>
    </location>
</feature>
<comment type="caution">
    <text evidence="1">Lacks conserved residue(s) required for the propagation of feature annotation.</text>
</comment>
<dbReference type="PANTHER" id="PTHR46298:SF1">
    <property type="entry name" value="ANDROGLOBIN"/>
    <property type="match status" value="1"/>
</dbReference>
<dbReference type="InterPro" id="IPR001300">
    <property type="entry name" value="Peptidase_C2_calpain_cat"/>
</dbReference>
<evidence type="ECO:0000256" key="1">
    <source>
        <dbReference type="PROSITE-ProRule" id="PRU00239"/>
    </source>
</evidence>
<dbReference type="PANTHER" id="PTHR46298">
    <property type="entry name" value="ANDROGLOBIN"/>
    <property type="match status" value="1"/>
</dbReference>
<dbReference type="InterPro" id="IPR053033">
    <property type="entry name" value="Androglobin-like"/>
</dbReference>
<feature type="region of interest" description="Disordered" evidence="2">
    <location>
        <begin position="1350"/>
        <end position="1378"/>
    </location>
</feature>
<comment type="caution">
    <text evidence="5">The sequence shown here is derived from an EMBL/GenBank/DDBJ whole genome shotgun (WGS) entry which is preliminary data.</text>
</comment>
<evidence type="ECO:0000313" key="6">
    <source>
        <dbReference type="Proteomes" id="UP001516400"/>
    </source>
</evidence>
<proteinExistence type="predicted"/>
<dbReference type="InterPro" id="IPR038765">
    <property type="entry name" value="Papain-like_cys_pep_sf"/>
</dbReference>
<dbReference type="Pfam" id="PF22068">
    <property type="entry name" value="Androglobin_II"/>
    <property type="match status" value="1"/>
</dbReference>
<feature type="compositionally biased region" description="Basic and acidic residues" evidence="2">
    <location>
        <begin position="486"/>
        <end position="498"/>
    </location>
</feature>
<feature type="region of interest" description="Disordered" evidence="2">
    <location>
        <begin position="1162"/>
        <end position="1186"/>
    </location>
</feature>
<dbReference type="SUPFAM" id="SSF54001">
    <property type="entry name" value="Cysteine proteinases"/>
    <property type="match status" value="1"/>
</dbReference>
<feature type="compositionally biased region" description="Polar residues" evidence="2">
    <location>
        <begin position="1352"/>
        <end position="1364"/>
    </location>
</feature>
<dbReference type="CDD" id="cd22307">
    <property type="entry name" value="Adgb_C_mid-like"/>
    <property type="match status" value="1"/>
</dbReference>